<evidence type="ECO:0000259" key="3">
    <source>
        <dbReference type="PROSITE" id="PS51723"/>
    </source>
</evidence>
<dbReference type="InterPro" id="IPR042279">
    <property type="entry name" value="Pep_M60_3"/>
</dbReference>
<evidence type="ECO:0000313" key="4">
    <source>
        <dbReference type="EMBL" id="OAD45510.1"/>
    </source>
</evidence>
<dbReference type="Gene3D" id="2.60.120.1250">
    <property type="entry name" value="Peptidase M60, enhancin-like domain 1"/>
    <property type="match status" value="1"/>
</dbReference>
<evidence type="ECO:0000256" key="2">
    <source>
        <dbReference type="SAM" id="SignalP"/>
    </source>
</evidence>
<evidence type="ECO:0000256" key="1">
    <source>
        <dbReference type="SAM" id="MobiDB-lite"/>
    </source>
</evidence>
<dbReference type="AlphaFoldDB" id="A0A176TCC7"/>
<keyword evidence="5" id="KW-1185">Reference proteome</keyword>
<dbReference type="PANTHER" id="PTHR15730:SF5">
    <property type="entry name" value="SI:CH211-210B2.2-RELATED"/>
    <property type="match status" value="1"/>
</dbReference>
<dbReference type="PROSITE" id="PS51257">
    <property type="entry name" value="PROKAR_LIPOPROTEIN"/>
    <property type="match status" value="1"/>
</dbReference>
<dbReference type="EMBL" id="LVWE01000028">
    <property type="protein sequence ID" value="OAD45510.1"/>
    <property type="molecule type" value="Genomic_DNA"/>
</dbReference>
<comment type="caution">
    <text evidence="4">The sequence shown here is derived from an EMBL/GenBank/DDBJ whole genome shotgun (WGS) entry which is preliminary data.</text>
</comment>
<dbReference type="InterPro" id="IPR008979">
    <property type="entry name" value="Galactose-bd-like_sf"/>
</dbReference>
<dbReference type="PANTHER" id="PTHR15730">
    <property type="entry name" value="EXPERIMENTAL AUTOIMMUNE PROSTATITIS ANTIGEN 2-RELATED"/>
    <property type="match status" value="1"/>
</dbReference>
<dbReference type="Pfam" id="PF13402">
    <property type="entry name" value="Peptidase_M60"/>
    <property type="match status" value="1"/>
</dbReference>
<organism evidence="4 5">
    <name type="scientific">Polaribacter atrinae</name>
    <dbReference type="NCBI Taxonomy" id="1333662"/>
    <lineage>
        <taxon>Bacteria</taxon>
        <taxon>Pseudomonadati</taxon>
        <taxon>Bacteroidota</taxon>
        <taxon>Flavobacteriia</taxon>
        <taxon>Flavobacteriales</taxon>
        <taxon>Flavobacteriaceae</taxon>
    </lineage>
</organism>
<dbReference type="RefSeq" id="WP_068449237.1">
    <property type="nucleotide sequence ID" value="NZ_CP150660.1"/>
</dbReference>
<dbReference type="SUPFAM" id="SSF49785">
    <property type="entry name" value="Galactose-binding domain-like"/>
    <property type="match status" value="1"/>
</dbReference>
<gene>
    <name evidence="4" type="ORF">LPB303_07105</name>
</gene>
<dbReference type="Proteomes" id="UP000076923">
    <property type="component" value="Unassembled WGS sequence"/>
</dbReference>
<dbReference type="InterPro" id="IPR051244">
    <property type="entry name" value="TCAF"/>
</dbReference>
<evidence type="ECO:0000313" key="5">
    <source>
        <dbReference type="Proteomes" id="UP000076923"/>
    </source>
</evidence>
<dbReference type="SMART" id="SM01276">
    <property type="entry name" value="M60-like"/>
    <property type="match status" value="1"/>
</dbReference>
<feature type="region of interest" description="Disordered" evidence="1">
    <location>
        <begin position="31"/>
        <end position="55"/>
    </location>
</feature>
<feature type="compositionally biased region" description="Basic and acidic residues" evidence="1">
    <location>
        <begin position="33"/>
        <end position="44"/>
    </location>
</feature>
<feature type="domain" description="Peptidase M60" evidence="3">
    <location>
        <begin position="268"/>
        <end position="558"/>
    </location>
</feature>
<keyword evidence="2" id="KW-0732">Signal</keyword>
<dbReference type="STRING" id="1333662.LPB303_07105"/>
<dbReference type="Gene3D" id="2.60.120.260">
    <property type="entry name" value="Galactose-binding domain-like"/>
    <property type="match status" value="1"/>
</dbReference>
<feature type="signal peptide" evidence="2">
    <location>
        <begin position="1"/>
        <end position="26"/>
    </location>
</feature>
<dbReference type="Pfam" id="PF00754">
    <property type="entry name" value="F5_F8_type_C"/>
    <property type="match status" value="1"/>
</dbReference>
<sequence>MYLKTFKIFLLFVILFSVSCSESANTAVQPEIENPKITDPEKYEPTNANSIDKDVKISPNSASASEYQSGTDIQKTIDGDKSTIYHSRWGDATEYPVELIYNFSDTKDLIDYFVLYPRSDATNGDILELSVYTKAQGESDYALFKEYVFTNGNSPKMIAFPEGFVNPASIKLSVTKGVNDFVSLAEIEFYKESATLEASLSVFSDKACTVLVPGTTREDIDNIDNEFIKAMALAIFNEVYEEFRIGNFKSYANPDIASIANKTGTYGIYDNATGIYVKWGTDMVVFMNDFEGEISLRVVNHNQGFGGVDYVLKPGVNRFQVNTEGLAYLIYQNEAQYEVKANFATGKINGYFDVAKHTNEDWQALIDNAEYTYFDVLGELSMLSFTTADFRQYNTNITELIGLYDNMVDLEQDFLGLYKYDRANKSRMYYRTNTHQDMFMYATSNRTEYHKSTMPGLINPNTLKTDPWGPAHEIGHINQTSPGLKWLGLTEVTTNIYSLYVQTTWGNAARIDEEVVAPYNNRYENALTEIVAANISHAEHGDVFCKLVPFWQLQLYFSDVLGKKDFYKDVHEIIRTTEDADTNGESQIEFAKICSDAAETDLTAFFIDWGFLKVVDKELNDYGAGTITVTQTMVDDAIADIKSKGYPEPAMKLQFIHEQSLNIYKSKGALSIGNASVVNNEITITGTNNAVVYQQERDGNIIYISVRDKFTVTSFNASDKIFAVGYDGERQEISVQ</sequence>
<reference evidence="4 5" key="1">
    <citation type="submission" date="2016-02" db="EMBL/GenBank/DDBJ databases">
        <title>Draft genome sequence of Polaribacter atrinae KACC17473.</title>
        <authorList>
            <person name="Shin S.-K."/>
            <person name="Yi H."/>
        </authorList>
    </citation>
    <scope>NUCLEOTIDE SEQUENCE [LARGE SCALE GENOMIC DNA]</scope>
    <source>
        <strain evidence="4 5">KACC 17473</strain>
    </source>
</reference>
<feature type="chain" id="PRO_5008049795" description="Peptidase M60 domain-containing protein" evidence="2">
    <location>
        <begin position="27"/>
        <end position="736"/>
    </location>
</feature>
<proteinExistence type="predicted"/>
<accession>A0A176TCC7</accession>
<dbReference type="OrthoDB" id="3954368at2"/>
<dbReference type="InterPro" id="IPR000421">
    <property type="entry name" value="FA58C"/>
</dbReference>
<dbReference type="Gene3D" id="3.40.390.80">
    <property type="entry name" value="Peptidase M60, enhancin-like domain 2"/>
    <property type="match status" value="1"/>
</dbReference>
<protein>
    <recommendedName>
        <fullName evidence="3">Peptidase M60 domain-containing protein</fullName>
    </recommendedName>
</protein>
<dbReference type="Gene3D" id="1.10.390.30">
    <property type="entry name" value="Peptidase M60, enhancin-like domain 3"/>
    <property type="match status" value="1"/>
</dbReference>
<dbReference type="PROSITE" id="PS51723">
    <property type="entry name" value="PEPTIDASE_M60"/>
    <property type="match status" value="1"/>
</dbReference>
<name>A0A176TCC7_9FLAO</name>
<dbReference type="InterPro" id="IPR031161">
    <property type="entry name" value="Peptidase_M60_dom"/>
</dbReference>